<dbReference type="AlphaFoldDB" id="A0A7H9DPS7"/>
<dbReference type="Proteomes" id="UP000510643">
    <property type="component" value="Chromosome"/>
</dbReference>
<dbReference type="GeneID" id="78400472"/>
<keyword evidence="3" id="KW-1185">Reference proteome</keyword>
<feature type="domain" description="NAD-dependent epimerase/dehydratase" evidence="1">
    <location>
        <begin position="5"/>
        <end position="122"/>
    </location>
</feature>
<protein>
    <submittedName>
        <fullName evidence="2">DUF1731 domain-containing protein</fullName>
    </submittedName>
</protein>
<dbReference type="Pfam" id="PF01370">
    <property type="entry name" value="Epimerase"/>
    <property type="match status" value="1"/>
</dbReference>
<name>A0A7H9DPS7_9FLAO</name>
<proteinExistence type="predicted"/>
<dbReference type="SUPFAM" id="SSF51735">
    <property type="entry name" value="NAD(P)-binding Rossmann-fold domains"/>
    <property type="match status" value="1"/>
</dbReference>
<organism evidence="2 3">
    <name type="scientific">Empedobacter falsenii</name>
    <dbReference type="NCBI Taxonomy" id="343874"/>
    <lineage>
        <taxon>Bacteria</taxon>
        <taxon>Pseudomonadati</taxon>
        <taxon>Bacteroidota</taxon>
        <taxon>Flavobacteriia</taxon>
        <taxon>Flavobacteriales</taxon>
        <taxon>Weeksellaceae</taxon>
        <taxon>Empedobacter</taxon>
    </lineage>
</organism>
<dbReference type="KEGG" id="efal:FH779_03350"/>
<evidence type="ECO:0000313" key="2">
    <source>
        <dbReference type="EMBL" id="QLL57182.1"/>
    </source>
</evidence>
<dbReference type="PANTHER" id="PTHR11092">
    <property type="entry name" value="SUGAR NUCLEOTIDE EPIMERASE RELATED"/>
    <property type="match status" value="1"/>
</dbReference>
<dbReference type="RefSeq" id="WP_180906046.1">
    <property type="nucleotide sequence ID" value="NZ_CP040908.1"/>
</dbReference>
<gene>
    <name evidence="2" type="ORF">FH779_03350</name>
</gene>
<evidence type="ECO:0000259" key="1">
    <source>
        <dbReference type="Pfam" id="PF01370"/>
    </source>
</evidence>
<sequence>MKEIVLITGANSFIAKHLIPILEKDYTIKLLTRSPKAENEFAWNVHEKTIDPKALDDVNYIVHLAGSKLNDGTPLTDERKALIYESRIGASDFLRAELKKRQQKLTAFVSASAIGYYGYQDNTLEIDENGQRGVGFSADLTEDWEKAADRFKEDSVANHVSKIRVSLVLGKEAGIFPMYESLVKNNPSIVSQQNNGAVPWNHVDDMAGIFAFAVQKKLDGVYNSVAPNPASQQDIYKEISNELHLNTTQEITPFHGQHLVAHKIQKEGYQFKFPTIQEAIHAIYQEK</sequence>
<dbReference type="PANTHER" id="PTHR11092:SF0">
    <property type="entry name" value="EPIMERASE FAMILY PROTEIN SDR39U1"/>
    <property type="match status" value="1"/>
</dbReference>
<reference evidence="2 3" key="1">
    <citation type="submission" date="2019-06" db="EMBL/GenBank/DDBJ databases">
        <title>Emergence of pandrug resistant Empedobacter falsenii in China.</title>
        <authorList>
            <person name="Dong N."/>
            <person name="Chen S."/>
            <person name="Zhang R."/>
        </authorList>
    </citation>
    <scope>NUCLEOTIDE SEQUENCE [LARGE SCALE GENOMIC DNA]</scope>
    <source>
        <strain evidence="2 3">1681-1</strain>
    </source>
</reference>
<dbReference type="InterPro" id="IPR036291">
    <property type="entry name" value="NAD(P)-bd_dom_sf"/>
</dbReference>
<evidence type="ECO:0000313" key="3">
    <source>
        <dbReference type="Proteomes" id="UP000510643"/>
    </source>
</evidence>
<accession>A0A7H9DPS7</accession>
<dbReference type="InterPro" id="IPR001509">
    <property type="entry name" value="Epimerase_deHydtase"/>
</dbReference>
<dbReference type="EMBL" id="CP040908">
    <property type="protein sequence ID" value="QLL57182.1"/>
    <property type="molecule type" value="Genomic_DNA"/>
</dbReference>
<dbReference type="Gene3D" id="3.40.50.720">
    <property type="entry name" value="NAD(P)-binding Rossmann-like Domain"/>
    <property type="match status" value="1"/>
</dbReference>